<protein>
    <submittedName>
        <fullName evidence="2">Protein-ADP-ribose hydrolase</fullName>
    </submittedName>
</protein>
<dbReference type="Proteomes" id="UP000823631">
    <property type="component" value="Unassembled WGS sequence"/>
</dbReference>
<dbReference type="InterPro" id="IPR043472">
    <property type="entry name" value="Macro_dom-like"/>
</dbReference>
<dbReference type="EMBL" id="JADINH010000175">
    <property type="protein sequence ID" value="MBO8416481.1"/>
    <property type="molecule type" value="Genomic_DNA"/>
</dbReference>
<reference evidence="2" key="1">
    <citation type="submission" date="2020-10" db="EMBL/GenBank/DDBJ databases">
        <authorList>
            <person name="Gilroy R."/>
        </authorList>
    </citation>
    <scope>NUCLEOTIDE SEQUENCE</scope>
    <source>
        <strain evidence="2">17213</strain>
    </source>
</reference>
<name>A0A9D9GTZ3_9GAMM</name>
<comment type="caution">
    <text evidence="2">The sequence shown here is derived from an EMBL/GenBank/DDBJ whole genome shotgun (WGS) entry which is preliminary data.</text>
</comment>
<dbReference type="SMART" id="SM00506">
    <property type="entry name" value="A1pp"/>
    <property type="match status" value="1"/>
</dbReference>
<dbReference type="GO" id="GO:0016787">
    <property type="term" value="F:hydrolase activity"/>
    <property type="evidence" value="ECO:0007669"/>
    <property type="project" value="UniProtKB-KW"/>
</dbReference>
<feature type="domain" description="Macro" evidence="1">
    <location>
        <begin position="72"/>
        <end position="261"/>
    </location>
</feature>
<dbReference type="CDD" id="cd02908">
    <property type="entry name" value="Macro_OAADPr_deacetylase"/>
    <property type="match status" value="1"/>
</dbReference>
<dbReference type="PANTHER" id="PTHR11106:SF27">
    <property type="entry name" value="MACRO DOMAIN-CONTAINING PROTEIN"/>
    <property type="match status" value="1"/>
</dbReference>
<dbReference type="SUPFAM" id="SSF52949">
    <property type="entry name" value="Macro domain-like"/>
    <property type="match status" value="1"/>
</dbReference>
<evidence type="ECO:0000313" key="3">
    <source>
        <dbReference type="Proteomes" id="UP000823631"/>
    </source>
</evidence>
<dbReference type="PROSITE" id="PS51154">
    <property type="entry name" value="MACRO"/>
    <property type="match status" value="1"/>
</dbReference>
<accession>A0A9D9GTZ3</accession>
<dbReference type="AlphaFoldDB" id="A0A9D9GTZ3"/>
<evidence type="ECO:0000313" key="2">
    <source>
        <dbReference type="EMBL" id="MBO8416481.1"/>
    </source>
</evidence>
<dbReference type="NCBIfam" id="NF003163">
    <property type="entry name" value="PRK04143.1"/>
    <property type="match status" value="1"/>
</dbReference>
<reference evidence="2" key="2">
    <citation type="journal article" date="2021" name="PeerJ">
        <title>Extensive microbial diversity within the chicken gut microbiome revealed by metagenomics and culture.</title>
        <authorList>
            <person name="Gilroy R."/>
            <person name="Ravi A."/>
            <person name="Getino M."/>
            <person name="Pursley I."/>
            <person name="Horton D.L."/>
            <person name="Alikhan N.F."/>
            <person name="Baker D."/>
            <person name="Gharbi K."/>
            <person name="Hall N."/>
            <person name="Watson M."/>
            <person name="Adriaenssens E.M."/>
            <person name="Foster-Nyarko E."/>
            <person name="Jarju S."/>
            <person name="Secka A."/>
            <person name="Antonio M."/>
            <person name="Oren A."/>
            <person name="Chaudhuri R.R."/>
            <person name="La Ragione R."/>
            <person name="Hildebrand F."/>
            <person name="Pallen M.J."/>
        </authorList>
    </citation>
    <scope>NUCLEOTIDE SEQUENCE</scope>
    <source>
        <strain evidence="2">17213</strain>
    </source>
</reference>
<sequence length="261" mass="28954">MEKLELLQKLNAYLIAEDPKLKTAAGSRPDTVEGQWQLFRALVNVRPPRPVGRGFIALQDELLQQVRTQKGVVELSALTPYEDGIYLWLGDITRLKVDAIVNAANGELLGCFVPGHHCIDNEIHTYAGVQLRLECNAIKQSIRRSAAVGEAYITRAYNLPSSFVLHTVGPCVGGLLTPQHCTALAQCYRSCLQLMLDHKLKTIAFCCISTGVFHFPKDKAAAIALHEVRAFRQVHPEISVLFNVFEAQDFEIYKALLGSGR</sequence>
<gene>
    <name evidence="2" type="ORF">IAB19_08890</name>
</gene>
<proteinExistence type="predicted"/>
<dbReference type="Pfam" id="PF01661">
    <property type="entry name" value="Macro"/>
    <property type="match status" value="1"/>
</dbReference>
<evidence type="ECO:0000259" key="1">
    <source>
        <dbReference type="PROSITE" id="PS51154"/>
    </source>
</evidence>
<dbReference type="InterPro" id="IPR002589">
    <property type="entry name" value="Macro_dom"/>
</dbReference>
<organism evidence="2 3">
    <name type="scientific">Candidatus Avisuccinivibrio stercorigallinarum</name>
    <dbReference type="NCBI Taxonomy" id="2840704"/>
    <lineage>
        <taxon>Bacteria</taxon>
        <taxon>Pseudomonadati</taxon>
        <taxon>Pseudomonadota</taxon>
        <taxon>Gammaproteobacteria</taxon>
        <taxon>Aeromonadales</taxon>
        <taxon>Succinivibrionaceae</taxon>
        <taxon>Succinivibrionaceae incertae sedis</taxon>
        <taxon>Candidatus Avisuccinivibrio</taxon>
    </lineage>
</organism>
<dbReference type="Gene3D" id="3.40.220.10">
    <property type="entry name" value="Leucine Aminopeptidase, subunit E, domain 1"/>
    <property type="match status" value="1"/>
</dbReference>
<keyword evidence="2" id="KW-0378">Hydrolase</keyword>
<dbReference type="PANTHER" id="PTHR11106">
    <property type="entry name" value="GANGLIOSIDE INDUCED DIFFERENTIATION ASSOCIATED PROTEIN 2-RELATED"/>
    <property type="match status" value="1"/>
</dbReference>